<sequence>MGEYPERNSSGDYLVFIPPVDDVKPIPVPVEIYTQCITDASRFFGIDAELVFTLFDNEGGKVGTFSRNKNGTYDIGPMQINSSNLPEIRDHFPSVTWRVLAYDACASFWVGTWWLYRKIVDRKGNVFEGIADYNSKTPKVRATYIFNFMIKYNRRIQRRNGMDELYQWTQPKPQYNGHIVKNLPE</sequence>
<dbReference type="EMBL" id="KP899806">
    <property type="protein sequence ID" value="AKJ20383.1"/>
    <property type="molecule type" value="Genomic_DNA"/>
</dbReference>
<dbReference type="Gene3D" id="1.10.530.10">
    <property type="match status" value="1"/>
</dbReference>
<dbReference type="EMBL" id="KP899805">
    <property type="protein sequence ID" value="AKJ20206.1"/>
    <property type="molecule type" value="Genomic_DNA"/>
</dbReference>
<protein>
    <recommendedName>
        <fullName evidence="4">Lytic transglycosylase</fullName>
    </recommendedName>
</protein>
<keyword evidence="3" id="KW-0614">Plasmid</keyword>
<evidence type="ECO:0000313" key="3">
    <source>
        <dbReference type="EMBL" id="AKJ20383.1"/>
    </source>
</evidence>
<evidence type="ECO:0000313" key="1">
    <source>
        <dbReference type="EMBL" id="AKJ20010.1"/>
    </source>
</evidence>
<geneLocation type="plasmid" evidence="3">
    <name>pB71</name>
</geneLocation>
<accession>A0A0G3B2R4</accession>
<dbReference type="InterPro" id="IPR023346">
    <property type="entry name" value="Lysozyme-like_dom_sf"/>
</dbReference>
<organism evidence="3">
    <name type="scientific">Salmonella typhimurium</name>
    <dbReference type="NCBI Taxonomy" id="90371"/>
    <lineage>
        <taxon>Bacteria</taxon>
        <taxon>Pseudomonadati</taxon>
        <taxon>Pseudomonadota</taxon>
        <taxon>Gammaproteobacteria</taxon>
        <taxon>Enterobacterales</taxon>
        <taxon>Enterobacteriaceae</taxon>
        <taxon>Salmonella</taxon>
    </lineage>
</organism>
<dbReference type="SUPFAM" id="SSF53955">
    <property type="entry name" value="Lysozyme-like"/>
    <property type="match status" value="1"/>
</dbReference>
<geneLocation type="plasmid" evidence="1">
    <name>pF8475</name>
</geneLocation>
<dbReference type="AlphaFoldDB" id="A0A0G3B2R4"/>
<proteinExistence type="predicted"/>
<dbReference type="CDD" id="cd13400">
    <property type="entry name" value="LT_IagB-like"/>
    <property type="match status" value="1"/>
</dbReference>
<dbReference type="EMBL" id="KP899804">
    <property type="protein sequence ID" value="AKJ20010.1"/>
    <property type="molecule type" value="Genomic_DNA"/>
</dbReference>
<name>A0A0G3B2R4_SALTM</name>
<geneLocation type="plasmid" evidence="2">
    <name>p109/9</name>
</geneLocation>
<evidence type="ECO:0008006" key="4">
    <source>
        <dbReference type="Google" id="ProtNLM"/>
    </source>
</evidence>
<evidence type="ECO:0000313" key="2">
    <source>
        <dbReference type="EMBL" id="AKJ20206.1"/>
    </source>
</evidence>
<reference evidence="3" key="1">
    <citation type="submission" date="2015-03" db="EMBL/GenBank/DDBJ databases">
        <title>Complete genome sequences of four Salmonella Typhimurium IncHI1 plasmids and their characteristics.</title>
        <authorList>
            <person name="Kubasova T."/>
            <person name="Matiasovicova J."/>
            <person name="Cejkova D."/>
            <person name="Sekelova Z."/>
            <person name="Polansky O."/>
            <person name="Medvecky M."/>
            <person name="Rychlik I."/>
            <person name="Juricova H."/>
        </authorList>
    </citation>
    <scope>NUCLEOTIDE SEQUENCE</scope>
    <source>
        <strain evidence="2">109/9</strain>
        <strain evidence="3">B71</strain>
        <strain evidence="1">F8475</strain>
        <plasmid evidence="2">p109/9</plasmid>
        <plasmid evidence="3">pB71</plasmid>
        <plasmid evidence="1">pF8475</plasmid>
    </source>
</reference>